<organism evidence="1 2">
    <name type="scientific">Aspergillus luchuensis (strain CBS 106.47)</name>
    <dbReference type="NCBI Taxonomy" id="1137211"/>
    <lineage>
        <taxon>Eukaryota</taxon>
        <taxon>Fungi</taxon>
        <taxon>Dikarya</taxon>
        <taxon>Ascomycota</taxon>
        <taxon>Pezizomycotina</taxon>
        <taxon>Eurotiomycetes</taxon>
        <taxon>Eurotiomycetidae</taxon>
        <taxon>Eurotiales</taxon>
        <taxon>Aspergillaceae</taxon>
        <taxon>Aspergillus</taxon>
        <taxon>Aspergillus subgen. Circumdati</taxon>
    </lineage>
</organism>
<sequence>SQFVPLSFKGDIVRSEGREDEKLPKVNFGKLLVHYAENDVSVDYPSRQRLGTVERCSRNLKVLRQREESVVSVLCRTTVAQLFPSGLH</sequence>
<feature type="non-terminal residue" evidence="1">
    <location>
        <position position="1"/>
    </location>
</feature>
<gene>
    <name evidence="1" type="ORF">ASPFODRAFT_148941</name>
</gene>
<dbReference type="EMBL" id="KV878298">
    <property type="protein sequence ID" value="OJZ79526.1"/>
    <property type="molecule type" value="Genomic_DNA"/>
</dbReference>
<reference evidence="2" key="1">
    <citation type="journal article" date="2017" name="Genome Biol.">
        <title>Comparative genomics reveals high biological diversity and specific adaptations in the industrially and medically important fungal genus Aspergillus.</title>
        <authorList>
            <person name="de Vries R.P."/>
            <person name="Riley R."/>
            <person name="Wiebenga A."/>
            <person name="Aguilar-Osorio G."/>
            <person name="Amillis S."/>
            <person name="Uchima C.A."/>
            <person name="Anderluh G."/>
            <person name="Asadollahi M."/>
            <person name="Askin M."/>
            <person name="Barry K."/>
            <person name="Battaglia E."/>
            <person name="Bayram O."/>
            <person name="Benocci T."/>
            <person name="Braus-Stromeyer S.A."/>
            <person name="Caldana C."/>
            <person name="Canovas D."/>
            <person name="Cerqueira G.C."/>
            <person name="Chen F."/>
            <person name="Chen W."/>
            <person name="Choi C."/>
            <person name="Clum A."/>
            <person name="Dos Santos R.A."/>
            <person name="Damasio A.R."/>
            <person name="Diallinas G."/>
            <person name="Emri T."/>
            <person name="Fekete E."/>
            <person name="Flipphi M."/>
            <person name="Freyberg S."/>
            <person name="Gallo A."/>
            <person name="Gournas C."/>
            <person name="Habgood R."/>
            <person name="Hainaut M."/>
            <person name="Harispe M.L."/>
            <person name="Henrissat B."/>
            <person name="Hilden K.S."/>
            <person name="Hope R."/>
            <person name="Hossain A."/>
            <person name="Karabika E."/>
            <person name="Karaffa L."/>
            <person name="Karanyi Z."/>
            <person name="Krasevec N."/>
            <person name="Kuo A."/>
            <person name="Kusch H."/>
            <person name="LaButti K."/>
            <person name="Lagendijk E.L."/>
            <person name="Lapidus A."/>
            <person name="Levasseur A."/>
            <person name="Lindquist E."/>
            <person name="Lipzen A."/>
            <person name="Logrieco A.F."/>
            <person name="MacCabe A."/>
            <person name="Maekelae M.R."/>
            <person name="Malavazi I."/>
            <person name="Melin P."/>
            <person name="Meyer V."/>
            <person name="Mielnichuk N."/>
            <person name="Miskei M."/>
            <person name="Molnar A.P."/>
            <person name="Mule G."/>
            <person name="Ngan C.Y."/>
            <person name="Orejas M."/>
            <person name="Orosz E."/>
            <person name="Ouedraogo J.P."/>
            <person name="Overkamp K.M."/>
            <person name="Park H.-S."/>
            <person name="Perrone G."/>
            <person name="Piumi F."/>
            <person name="Punt P.J."/>
            <person name="Ram A.F."/>
            <person name="Ramon A."/>
            <person name="Rauscher S."/>
            <person name="Record E."/>
            <person name="Riano-Pachon D.M."/>
            <person name="Robert V."/>
            <person name="Roehrig J."/>
            <person name="Ruller R."/>
            <person name="Salamov A."/>
            <person name="Salih N.S."/>
            <person name="Samson R.A."/>
            <person name="Sandor E."/>
            <person name="Sanguinetti M."/>
            <person name="Schuetze T."/>
            <person name="Sepcic K."/>
            <person name="Shelest E."/>
            <person name="Sherlock G."/>
            <person name="Sophianopoulou V."/>
            <person name="Squina F.M."/>
            <person name="Sun H."/>
            <person name="Susca A."/>
            <person name="Todd R.B."/>
            <person name="Tsang A."/>
            <person name="Unkles S.E."/>
            <person name="van de Wiele N."/>
            <person name="van Rossen-Uffink D."/>
            <person name="Oliveira J.V."/>
            <person name="Vesth T.C."/>
            <person name="Visser J."/>
            <person name="Yu J.-H."/>
            <person name="Zhou M."/>
            <person name="Andersen M.R."/>
            <person name="Archer D.B."/>
            <person name="Baker S.E."/>
            <person name="Benoit I."/>
            <person name="Brakhage A.A."/>
            <person name="Braus G.H."/>
            <person name="Fischer R."/>
            <person name="Frisvad J.C."/>
            <person name="Goldman G.H."/>
            <person name="Houbraken J."/>
            <person name="Oakley B."/>
            <person name="Pocsi I."/>
            <person name="Scazzocchio C."/>
            <person name="Seiboth B."/>
            <person name="vanKuyk P.A."/>
            <person name="Wortman J."/>
            <person name="Dyer P.S."/>
            <person name="Grigoriev I.V."/>
        </authorList>
    </citation>
    <scope>NUCLEOTIDE SEQUENCE [LARGE SCALE GENOMIC DNA]</scope>
    <source>
        <strain evidence="2">CBS 106.47</strain>
    </source>
</reference>
<name>A0A1M3SYG8_ASPLC</name>
<evidence type="ECO:0000313" key="2">
    <source>
        <dbReference type="Proteomes" id="UP000184063"/>
    </source>
</evidence>
<evidence type="ECO:0000313" key="1">
    <source>
        <dbReference type="EMBL" id="OJZ79526.1"/>
    </source>
</evidence>
<proteinExistence type="predicted"/>
<protein>
    <submittedName>
        <fullName evidence="1">Uncharacterized protein</fullName>
    </submittedName>
</protein>
<accession>A0A1M3SYG8</accession>
<dbReference type="AlphaFoldDB" id="A0A1M3SYG8"/>
<dbReference type="Proteomes" id="UP000184063">
    <property type="component" value="Unassembled WGS sequence"/>
</dbReference>
<dbReference type="VEuPathDB" id="FungiDB:ASPFODRAFT_148941"/>